<protein>
    <recommendedName>
        <fullName evidence="7">Kinesin-like protein</fullName>
    </recommendedName>
</protein>
<comment type="similarity">
    <text evidence="5">Belongs to the TRAFAC class myosin-kinesin ATPase superfamily. Kinesin family. KIN-13 subfamily.</text>
</comment>
<dbReference type="GO" id="GO:0007018">
    <property type="term" value="P:microtubule-based movement"/>
    <property type="evidence" value="ECO:0007669"/>
    <property type="project" value="InterPro"/>
</dbReference>
<dbReference type="InterPro" id="IPR001752">
    <property type="entry name" value="Kinesin_motor_dom"/>
</dbReference>
<dbReference type="CDD" id="cd01367">
    <property type="entry name" value="KISc_KIF2_like"/>
    <property type="match status" value="1"/>
</dbReference>
<proteinExistence type="inferred from homology"/>
<evidence type="ECO:0000256" key="3">
    <source>
        <dbReference type="ARBA" id="ARBA00022840"/>
    </source>
</evidence>
<dbReference type="InterPro" id="IPR036961">
    <property type="entry name" value="Kinesin_motor_dom_sf"/>
</dbReference>
<dbReference type="FunFam" id="3.40.850.10:FF:000012">
    <property type="entry name" value="Kinesin-like protein"/>
    <property type="match status" value="1"/>
</dbReference>
<dbReference type="EMBL" id="OX451736">
    <property type="protein sequence ID" value="CAI8590104.1"/>
    <property type="molecule type" value="Genomic_DNA"/>
</dbReference>
<dbReference type="GO" id="GO:0005874">
    <property type="term" value="C:microtubule"/>
    <property type="evidence" value="ECO:0007669"/>
    <property type="project" value="UniProtKB-KW"/>
</dbReference>
<name>A0AAV0YXZ9_VICFA</name>
<keyword evidence="4 6" id="KW-0505">Motor protein</keyword>
<dbReference type="PANTHER" id="PTHR47971">
    <property type="entry name" value="KINESIN-RELATED PROTEIN 6"/>
    <property type="match status" value="1"/>
</dbReference>
<feature type="compositionally biased region" description="Polar residues" evidence="8">
    <location>
        <begin position="548"/>
        <end position="562"/>
    </location>
</feature>
<evidence type="ECO:0000259" key="9">
    <source>
        <dbReference type="PROSITE" id="PS50067"/>
    </source>
</evidence>
<dbReference type="GO" id="GO:0007019">
    <property type="term" value="P:microtubule depolymerization"/>
    <property type="evidence" value="ECO:0007669"/>
    <property type="project" value="TreeGrafter"/>
</dbReference>
<dbReference type="AlphaFoldDB" id="A0AAV0YXZ9"/>
<dbReference type="Proteomes" id="UP001157006">
    <property type="component" value="Chromosome 1L"/>
</dbReference>
<keyword evidence="3 6" id="KW-0067">ATP-binding</keyword>
<keyword evidence="11" id="KW-1185">Reference proteome</keyword>
<evidence type="ECO:0000313" key="10">
    <source>
        <dbReference type="EMBL" id="CAI8590104.1"/>
    </source>
</evidence>
<evidence type="ECO:0000256" key="5">
    <source>
        <dbReference type="ARBA" id="ARBA00061030"/>
    </source>
</evidence>
<feature type="compositionally biased region" description="Basic and acidic residues" evidence="8">
    <location>
        <begin position="632"/>
        <end position="665"/>
    </location>
</feature>
<feature type="binding site" evidence="6">
    <location>
        <begin position="289"/>
        <end position="296"/>
    </location>
    <ligand>
        <name>ATP</name>
        <dbReference type="ChEBI" id="CHEBI:30616"/>
    </ligand>
</feature>
<dbReference type="SMART" id="SM00129">
    <property type="entry name" value="KISc"/>
    <property type="match status" value="1"/>
</dbReference>
<feature type="region of interest" description="Disordered" evidence="8">
    <location>
        <begin position="533"/>
        <end position="581"/>
    </location>
</feature>
<dbReference type="Gene3D" id="3.40.850.10">
    <property type="entry name" value="Kinesin motor domain"/>
    <property type="match status" value="1"/>
</dbReference>
<feature type="compositionally biased region" description="Polar residues" evidence="8">
    <location>
        <begin position="667"/>
        <end position="686"/>
    </location>
</feature>
<reference evidence="10 11" key="1">
    <citation type="submission" date="2023-01" db="EMBL/GenBank/DDBJ databases">
        <authorList>
            <person name="Kreplak J."/>
        </authorList>
    </citation>
    <scope>NUCLEOTIDE SEQUENCE [LARGE SCALE GENOMIC DNA]</scope>
</reference>
<dbReference type="GO" id="GO:0008017">
    <property type="term" value="F:microtubule binding"/>
    <property type="evidence" value="ECO:0007669"/>
    <property type="project" value="InterPro"/>
</dbReference>
<organism evidence="10 11">
    <name type="scientific">Vicia faba</name>
    <name type="common">Broad bean</name>
    <name type="synonym">Faba vulgaris</name>
    <dbReference type="NCBI Taxonomy" id="3906"/>
    <lineage>
        <taxon>Eukaryota</taxon>
        <taxon>Viridiplantae</taxon>
        <taxon>Streptophyta</taxon>
        <taxon>Embryophyta</taxon>
        <taxon>Tracheophyta</taxon>
        <taxon>Spermatophyta</taxon>
        <taxon>Magnoliopsida</taxon>
        <taxon>eudicotyledons</taxon>
        <taxon>Gunneridae</taxon>
        <taxon>Pentapetalae</taxon>
        <taxon>rosids</taxon>
        <taxon>fabids</taxon>
        <taxon>Fabales</taxon>
        <taxon>Fabaceae</taxon>
        <taxon>Papilionoideae</taxon>
        <taxon>50 kb inversion clade</taxon>
        <taxon>NPAAA clade</taxon>
        <taxon>Hologalegina</taxon>
        <taxon>IRL clade</taxon>
        <taxon>Fabeae</taxon>
        <taxon>Vicia</taxon>
    </lineage>
</organism>
<feature type="region of interest" description="Disordered" evidence="8">
    <location>
        <begin position="622"/>
        <end position="686"/>
    </location>
</feature>
<dbReference type="GO" id="GO:0003777">
    <property type="term" value="F:microtubule motor activity"/>
    <property type="evidence" value="ECO:0007669"/>
    <property type="project" value="InterPro"/>
</dbReference>
<evidence type="ECO:0000313" key="11">
    <source>
        <dbReference type="Proteomes" id="UP001157006"/>
    </source>
</evidence>
<dbReference type="SUPFAM" id="SSF52540">
    <property type="entry name" value="P-loop containing nucleoside triphosphate hydrolases"/>
    <property type="match status" value="1"/>
</dbReference>
<dbReference type="PANTHER" id="PTHR47971:SF1">
    <property type="entry name" value="KINESIN-LIKE PROTEIN"/>
    <property type="match status" value="1"/>
</dbReference>
<evidence type="ECO:0000256" key="2">
    <source>
        <dbReference type="ARBA" id="ARBA00022741"/>
    </source>
</evidence>
<keyword evidence="1 7" id="KW-0493">Microtubule</keyword>
<dbReference type="GO" id="GO:1903338">
    <property type="term" value="P:regulation of cell wall organization or biogenesis"/>
    <property type="evidence" value="ECO:0007669"/>
    <property type="project" value="UniProtKB-ARBA"/>
</dbReference>
<keyword evidence="2 6" id="KW-0547">Nucleotide-binding</keyword>
<evidence type="ECO:0000256" key="4">
    <source>
        <dbReference type="ARBA" id="ARBA00023175"/>
    </source>
</evidence>
<dbReference type="PROSITE" id="PS50067">
    <property type="entry name" value="KINESIN_MOTOR_2"/>
    <property type="match status" value="1"/>
</dbReference>
<dbReference type="InterPro" id="IPR027640">
    <property type="entry name" value="Kinesin-like_fam"/>
</dbReference>
<evidence type="ECO:0000256" key="7">
    <source>
        <dbReference type="RuleBase" id="RU000394"/>
    </source>
</evidence>
<evidence type="ECO:0000256" key="1">
    <source>
        <dbReference type="ARBA" id="ARBA00022701"/>
    </source>
</evidence>
<dbReference type="InterPro" id="IPR027417">
    <property type="entry name" value="P-loop_NTPase"/>
</dbReference>
<accession>A0AAV0YXZ9</accession>
<dbReference type="GO" id="GO:0005524">
    <property type="term" value="F:ATP binding"/>
    <property type="evidence" value="ECO:0007669"/>
    <property type="project" value="UniProtKB-UniRule"/>
</dbReference>
<sequence length="790" mass="87323">MPPQGNAAAAAAIYDHAAGGSLQSSSTDAGDAVMARWLQSAGLQHLGSPFASSGIDHRLFPNLLMQGYGAQSTEEKQRLLKLMRNLNFNGESGSELYMPNTQTLGGVAASDGFFSPEFRGDFGAGLLDLHAMDDTGLLSEHMISEPFEPSPIIPGDTRAFEDDFYPTNSKLEKEADVDASINLPVNEKENSTRENNVAKIKVVVRKRPLNKKELAKREDDAVTVSDNAYLTVYEPKLKVDLTAYVDKHEFCFDAVLDEHVTNDEVYRATVEPIIPTIFERTKATCFAYGQTGSGKTYTMQPLPLRAAEDLVRQLHQPVYLSQKYKLWLSYFEIYGGKLFDLLSDRRKLCMREDGRQQVCIVGLQEFEVFDVQIVKDFIEKGNASRSTGSTGANEESSRSHAILQLVVKTHNEVKAGKRNTDGNEAKSGKVVGKISFIDLAGSERGADTTDNDRQTRIEGAEINKSLLALKECIRALDNDQIHIPFRGSKLTEVLRDSFVGNSKTVMISCISPGAGSCEHTLNTLRYADRVKSLSKSGNPRKDPIPNCAPQTNKDVSSTSTLPASDRTEDFSNQCLEKPMDLGRKPFEMENTMYSSAAIADKQIPSISSNYLSNGREEKGITSSISSNYLSNGREEKGITSASMERKGSKDERSERPTNLMKRDINGSDPSTTCSKQQTTGNHNTVTTGSRLYVAESTPDGNIDAVLEEEEALIAAHRKEIEDTMEIVRDEMNLLAEVDQPGSRMDNYVAQLNYVLSRKAASLVGLQARLARFQHRLKEQEILSRKRVSRQ</sequence>
<dbReference type="PROSITE" id="PS00411">
    <property type="entry name" value="KINESIN_MOTOR_1"/>
    <property type="match status" value="1"/>
</dbReference>
<dbReference type="Pfam" id="PF00225">
    <property type="entry name" value="Kinesin"/>
    <property type="match status" value="1"/>
</dbReference>
<evidence type="ECO:0000256" key="6">
    <source>
        <dbReference type="PROSITE-ProRule" id="PRU00283"/>
    </source>
</evidence>
<evidence type="ECO:0000256" key="8">
    <source>
        <dbReference type="SAM" id="MobiDB-lite"/>
    </source>
</evidence>
<gene>
    <name evidence="10" type="ORF">VFH_I425520</name>
</gene>
<dbReference type="PRINTS" id="PR00380">
    <property type="entry name" value="KINESINHEAVY"/>
</dbReference>
<feature type="domain" description="Kinesin motor" evidence="9">
    <location>
        <begin position="199"/>
        <end position="533"/>
    </location>
</feature>
<dbReference type="InterPro" id="IPR019821">
    <property type="entry name" value="Kinesin_motor_CS"/>
</dbReference>